<keyword evidence="1" id="KW-1133">Transmembrane helix</keyword>
<dbReference type="InterPro" id="IPR052338">
    <property type="entry name" value="Transposase_5"/>
</dbReference>
<keyword evidence="4" id="KW-1185">Reference proteome</keyword>
<keyword evidence="1" id="KW-0472">Membrane</keyword>
<dbReference type="Pfam" id="PF13358">
    <property type="entry name" value="DDE_3"/>
    <property type="match status" value="1"/>
</dbReference>
<dbReference type="GO" id="GO:0003676">
    <property type="term" value="F:nucleic acid binding"/>
    <property type="evidence" value="ECO:0007669"/>
    <property type="project" value="InterPro"/>
</dbReference>
<dbReference type="EMBL" id="BGPR01069951">
    <property type="protein sequence ID" value="GBO43511.1"/>
    <property type="molecule type" value="Genomic_DNA"/>
</dbReference>
<comment type="caution">
    <text evidence="3">The sequence shown here is derived from an EMBL/GenBank/DDBJ whole genome shotgun (WGS) entry which is preliminary data.</text>
</comment>
<name>A0A4Y2X1V2_ARAVE</name>
<dbReference type="InterPro" id="IPR038717">
    <property type="entry name" value="Tc1-like_DDE_dom"/>
</dbReference>
<dbReference type="Proteomes" id="UP000499080">
    <property type="component" value="Unassembled WGS sequence"/>
</dbReference>
<dbReference type="Gene3D" id="3.30.420.10">
    <property type="entry name" value="Ribonuclease H-like superfamily/Ribonuclease H"/>
    <property type="match status" value="1"/>
</dbReference>
<dbReference type="PANTHER" id="PTHR23022:SF129">
    <property type="entry name" value="TRANSPOSABLE ELEMENT TC3 TRANSPOSASE"/>
    <property type="match status" value="1"/>
</dbReference>
<evidence type="ECO:0000313" key="4">
    <source>
        <dbReference type="Proteomes" id="UP000499080"/>
    </source>
</evidence>
<gene>
    <name evidence="3" type="primary">tc3a_64</name>
    <name evidence="3" type="ORF">AVEN_60064_1</name>
</gene>
<reference evidence="3 4" key="1">
    <citation type="journal article" date="2019" name="Sci. Rep.">
        <title>Orb-weaving spider Araneus ventricosus genome elucidates the spidroin gene catalogue.</title>
        <authorList>
            <person name="Kono N."/>
            <person name="Nakamura H."/>
            <person name="Ohtoshi R."/>
            <person name="Moran D.A.P."/>
            <person name="Shinohara A."/>
            <person name="Yoshida Y."/>
            <person name="Fujiwara M."/>
            <person name="Mori M."/>
            <person name="Tomita M."/>
            <person name="Arakawa K."/>
        </authorList>
    </citation>
    <scope>NUCLEOTIDE SEQUENCE [LARGE SCALE GENOMIC DNA]</scope>
</reference>
<accession>A0A4Y2X1V2</accession>
<dbReference type="InterPro" id="IPR036397">
    <property type="entry name" value="RNaseH_sf"/>
</dbReference>
<protein>
    <submittedName>
        <fullName evidence="3">Transposable element Tc3 transposase</fullName>
    </submittedName>
</protein>
<evidence type="ECO:0000313" key="3">
    <source>
        <dbReference type="EMBL" id="GBO43511.1"/>
    </source>
</evidence>
<organism evidence="3 4">
    <name type="scientific">Araneus ventricosus</name>
    <name type="common">Orbweaver spider</name>
    <name type="synonym">Epeira ventricosa</name>
    <dbReference type="NCBI Taxonomy" id="182803"/>
    <lineage>
        <taxon>Eukaryota</taxon>
        <taxon>Metazoa</taxon>
        <taxon>Ecdysozoa</taxon>
        <taxon>Arthropoda</taxon>
        <taxon>Chelicerata</taxon>
        <taxon>Arachnida</taxon>
        <taxon>Araneae</taxon>
        <taxon>Araneomorphae</taxon>
        <taxon>Entelegynae</taxon>
        <taxon>Araneoidea</taxon>
        <taxon>Araneidae</taxon>
        <taxon>Araneus</taxon>
    </lineage>
</organism>
<dbReference type="PANTHER" id="PTHR23022">
    <property type="entry name" value="TRANSPOSABLE ELEMENT-RELATED"/>
    <property type="match status" value="1"/>
</dbReference>
<sequence>MICRVLTRKTPNPRSERPRVTDIRSDRRIQRMSSSQKMSVLEITRASLFQFSKNTVHRRIIESGYMIHAKISRRLSLSKLRISKRLQWARNHMSYDDKWMAVLFNDEKEWNLDGPDENIKYWHALRKEPSNFFSRQSGGGSVMVWAAFGFNGKVGLAFLNGRQNSPKCIETIENHLMPFAENIGGGNWEYQHDNAPIHTSNATKNYLNSKNVTILEWPQMSLEINPIENVWCIMSRKALSIGVNPLFLMLPVSVVCSYAFMLPVATPPNAIAFESGNMRTIDMAHGNGLWLAKIIVPPTVLISEAISEPPLPSEEDNRLRPAFVAVKGKFLDCPRPPYSV</sequence>
<evidence type="ECO:0000259" key="2">
    <source>
        <dbReference type="Pfam" id="PF13358"/>
    </source>
</evidence>
<keyword evidence="1" id="KW-0812">Transmembrane</keyword>
<feature type="transmembrane region" description="Helical" evidence="1">
    <location>
        <begin position="246"/>
        <end position="265"/>
    </location>
</feature>
<dbReference type="OrthoDB" id="6493944at2759"/>
<evidence type="ECO:0000256" key="1">
    <source>
        <dbReference type="SAM" id="Phobius"/>
    </source>
</evidence>
<proteinExistence type="predicted"/>
<dbReference type="AlphaFoldDB" id="A0A4Y2X1V2"/>
<feature type="domain" description="Tc1-like transposase DDE" evidence="2">
    <location>
        <begin position="102"/>
        <end position="239"/>
    </location>
</feature>